<name>A0ABY1ZIP6_9GAMM</name>
<sequence>MSKLVDKLLIGAHPVILERITNAQELKEGIDVGMVHIRFPNTRGGTVLGIPVNSDELETDSVDFEKGNGTLKLTGDIVLDYVALRCTAKIDLNSLQAEVSLEKKSPMTV</sequence>
<evidence type="ECO:0000313" key="1">
    <source>
        <dbReference type="EMBL" id="TBW50332.1"/>
    </source>
</evidence>
<protein>
    <submittedName>
        <fullName evidence="1">MbtH domain protein</fullName>
    </submittedName>
</protein>
<reference evidence="1 2" key="1">
    <citation type="submission" date="2019-02" db="EMBL/GenBank/DDBJ databases">
        <title>Marinobacter halodurans sp. nov., a marine bacterium isolated from sea tidal flat.</title>
        <authorList>
            <person name="Yoo Y."/>
            <person name="Lee D.W."/>
            <person name="Kim B.S."/>
            <person name="Kim J.-J."/>
        </authorList>
    </citation>
    <scope>NUCLEOTIDE SEQUENCE [LARGE SCALE GENOMIC DNA]</scope>
    <source>
        <strain evidence="1 2">YJ-S3-2</strain>
    </source>
</reference>
<evidence type="ECO:0000313" key="2">
    <source>
        <dbReference type="Proteomes" id="UP000313645"/>
    </source>
</evidence>
<dbReference type="Proteomes" id="UP000313645">
    <property type="component" value="Unassembled WGS sequence"/>
</dbReference>
<organism evidence="1 2">
    <name type="scientific">Marinobacter halodurans</name>
    <dbReference type="NCBI Taxonomy" id="2528979"/>
    <lineage>
        <taxon>Bacteria</taxon>
        <taxon>Pseudomonadati</taxon>
        <taxon>Pseudomonadota</taxon>
        <taxon>Gammaproteobacteria</taxon>
        <taxon>Pseudomonadales</taxon>
        <taxon>Marinobacteraceae</taxon>
        <taxon>Marinobacter</taxon>
    </lineage>
</organism>
<gene>
    <name evidence="1" type="ORF">EZI54_18285</name>
</gene>
<keyword evidence="2" id="KW-1185">Reference proteome</keyword>
<dbReference type="InterPro" id="IPR036552">
    <property type="entry name" value="CBF_bsu_sf"/>
</dbReference>
<dbReference type="RefSeq" id="WP_131483327.1">
    <property type="nucleotide sequence ID" value="NZ_SJDL01000035.1"/>
</dbReference>
<proteinExistence type="predicted"/>
<accession>A0ABY1ZIP6</accession>
<dbReference type="Gene3D" id="2.40.250.10">
    <property type="entry name" value="Core binding factor, beta subunit"/>
    <property type="match status" value="1"/>
</dbReference>
<dbReference type="EMBL" id="SJDL01000035">
    <property type="protein sequence ID" value="TBW50332.1"/>
    <property type="molecule type" value="Genomic_DNA"/>
</dbReference>
<comment type="caution">
    <text evidence="1">The sequence shown here is derived from an EMBL/GenBank/DDBJ whole genome shotgun (WGS) entry which is preliminary data.</text>
</comment>